<reference evidence="1 2" key="1">
    <citation type="submission" date="2022-09" db="EMBL/GenBank/DDBJ databases">
        <authorList>
            <person name="Han X.L."/>
            <person name="Wang Q."/>
            <person name="Lu T."/>
        </authorList>
    </citation>
    <scope>NUCLEOTIDE SEQUENCE [LARGE SCALE GENOMIC DNA]</scope>
    <source>
        <strain evidence="1 2">WQ 127069</strain>
    </source>
</reference>
<dbReference type="EMBL" id="JAOQIO010000043">
    <property type="protein sequence ID" value="MCU6793299.1"/>
    <property type="molecule type" value="Genomic_DNA"/>
</dbReference>
<keyword evidence="2" id="KW-1185">Reference proteome</keyword>
<comment type="caution">
    <text evidence="1">The sequence shown here is derived from an EMBL/GenBank/DDBJ whole genome shotgun (WGS) entry which is preliminary data.</text>
</comment>
<dbReference type="Proteomes" id="UP001652445">
    <property type="component" value="Unassembled WGS sequence"/>
</dbReference>
<dbReference type="RefSeq" id="WP_262684606.1">
    <property type="nucleotide sequence ID" value="NZ_JAOQIO010000043.1"/>
</dbReference>
<evidence type="ECO:0000313" key="2">
    <source>
        <dbReference type="Proteomes" id="UP001652445"/>
    </source>
</evidence>
<name>A0ABT2UI11_9BACL</name>
<protein>
    <submittedName>
        <fullName evidence="1">Uncharacterized protein</fullName>
    </submittedName>
</protein>
<sequence>MSKQIENLRGNYPGVLAPKGKWISSKNELLDISDGMSKGHIESTIKMLEDMRTNPNYCNSAYEVETKITTYYGEGHLKIGDKIDELKAALKQFN</sequence>
<proteinExistence type="predicted"/>
<gene>
    <name evidence="1" type="ORF">OB236_14375</name>
</gene>
<organism evidence="1 2">
    <name type="scientific">Paenibacillus baimaensis</name>
    <dbReference type="NCBI Taxonomy" id="2982185"/>
    <lineage>
        <taxon>Bacteria</taxon>
        <taxon>Bacillati</taxon>
        <taxon>Bacillota</taxon>
        <taxon>Bacilli</taxon>
        <taxon>Bacillales</taxon>
        <taxon>Paenibacillaceae</taxon>
        <taxon>Paenibacillus</taxon>
    </lineage>
</organism>
<accession>A0ABT2UI11</accession>
<evidence type="ECO:0000313" key="1">
    <source>
        <dbReference type="EMBL" id="MCU6793299.1"/>
    </source>
</evidence>